<keyword evidence="3 5" id="KW-0378">Hydrolase</keyword>
<feature type="domain" description="PDZ" evidence="4">
    <location>
        <begin position="246"/>
        <end position="337"/>
    </location>
</feature>
<dbReference type="GO" id="GO:0042597">
    <property type="term" value="C:periplasmic space"/>
    <property type="evidence" value="ECO:0007669"/>
    <property type="project" value="TreeGrafter"/>
</dbReference>
<name>A0A2H9TCB4_9ZZZZ</name>
<comment type="similarity">
    <text evidence="1">Belongs to the peptidase S1C family.</text>
</comment>
<keyword evidence="2 5" id="KW-0645">Protease</keyword>
<dbReference type="Pfam" id="PF13180">
    <property type="entry name" value="PDZ_2"/>
    <property type="match status" value="1"/>
</dbReference>
<evidence type="ECO:0000256" key="3">
    <source>
        <dbReference type="ARBA" id="ARBA00022801"/>
    </source>
</evidence>
<protein>
    <submittedName>
        <fullName evidence="5">Serine endoprotease DegS</fullName>
        <ecNumber evidence="5">3.4.21.107</ecNumber>
    </submittedName>
</protein>
<dbReference type="InterPro" id="IPR001478">
    <property type="entry name" value="PDZ"/>
</dbReference>
<dbReference type="EMBL" id="NSIT01000004">
    <property type="protein sequence ID" value="PJE80833.1"/>
    <property type="molecule type" value="Genomic_DNA"/>
</dbReference>
<dbReference type="PRINTS" id="PR00834">
    <property type="entry name" value="PROTEASES2C"/>
</dbReference>
<dbReference type="GO" id="GO:0004252">
    <property type="term" value="F:serine-type endopeptidase activity"/>
    <property type="evidence" value="ECO:0007669"/>
    <property type="project" value="InterPro"/>
</dbReference>
<dbReference type="InterPro" id="IPR036034">
    <property type="entry name" value="PDZ_sf"/>
</dbReference>
<reference evidence="5" key="1">
    <citation type="journal article" date="2017" name="Appl. Environ. Microbiol.">
        <title>Molecular characterization of an Endozoicomonas-like organism causing infection in king scallop Pecten maximus L.</title>
        <authorList>
            <person name="Cano I."/>
            <person name="van Aerle R."/>
            <person name="Ross S."/>
            <person name="Verner-Jeffreys D.W."/>
            <person name="Paley R.K."/>
            <person name="Rimmer G."/>
            <person name="Ryder D."/>
            <person name="Hooper P."/>
            <person name="Stone D."/>
            <person name="Feist S.W."/>
        </authorList>
    </citation>
    <scope>NUCLEOTIDE SEQUENCE</scope>
</reference>
<dbReference type="InterPro" id="IPR009003">
    <property type="entry name" value="Peptidase_S1_PA"/>
</dbReference>
<organism evidence="5">
    <name type="scientific">invertebrate metagenome</name>
    <dbReference type="NCBI Taxonomy" id="1711999"/>
    <lineage>
        <taxon>unclassified sequences</taxon>
        <taxon>metagenomes</taxon>
        <taxon>organismal metagenomes</taxon>
    </lineage>
</organism>
<dbReference type="AlphaFoldDB" id="A0A2H9TCB4"/>
<dbReference type="PANTHER" id="PTHR22939:SF129">
    <property type="entry name" value="SERINE PROTEASE HTRA2, MITOCHONDRIAL"/>
    <property type="match status" value="1"/>
</dbReference>
<evidence type="ECO:0000313" key="5">
    <source>
        <dbReference type="EMBL" id="PJE80833.1"/>
    </source>
</evidence>
<evidence type="ECO:0000256" key="1">
    <source>
        <dbReference type="ARBA" id="ARBA00010541"/>
    </source>
</evidence>
<dbReference type="PANTHER" id="PTHR22939">
    <property type="entry name" value="SERINE PROTEASE FAMILY S1C HTRA-RELATED"/>
    <property type="match status" value="1"/>
</dbReference>
<sequence length="355" mass="37965">MSGCIVGFIALFVQFRGTEAFWGDPWHWIQQQVSLQKNSYSYAVKKAAPAVVNIAARPMSESRRNSLYKRPGEEKVDGASLGSGVIVSPDGVILTNHHVIQDARQIVVGLRDGREFFASVVGTDPETDLAVLKIKINQSPFIHLADSSKQEVGDVVLAIGNPFGLGQTVTMGIISATGRDDLQLNTYEDFIQTDAAINIGNSGGALVNASGDLIGISTLLFSSSGGNDGIGFAIPSRMAQFVKNSILKYGTVVRGWLGIESQSLTVPLAKAYGVKRDVGILVTGVYTGGPADKAGLRRGDVLTAINHKNTRDGRKVMNMVAQELPGSLVTLSVIRDDKPMDIQARVTTRPTIVNE</sequence>
<dbReference type="Gene3D" id="2.40.10.120">
    <property type="match status" value="1"/>
</dbReference>
<dbReference type="InterPro" id="IPR001940">
    <property type="entry name" value="Peptidase_S1C"/>
</dbReference>
<dbReference type="Pfam" id="PF13365">
    <property type="entry name" value="Trypsin_2"/>
    <property type="match status" value="1"/>
</dbReference>
<accession>A0A2H9TCB4</accession>
<dbReference type="SUPFAM" id="SSF50494">
    <property type="entry name" value="Trypsin-like serine proteases"/>
    <property type="match status" value="1"/>
</dbReference>
<gene>
    <name evidence="5" type="primary">degS</name>
    <name evidence="5" type="ORF">CI610_00176</name>
</gene>
<dbReference type="Gene3D" id="2.30.42.10">
    <property type="match status" value="1"/>
</dbReference>
<evidence type="ECO:0000256" key="2">
    <source>
        <dbReference type="ARBA" id="ARBA00022670"/>
    </source>
</evidence>
<comment type="caution">
    <text evidence="5">The sequence shown here is derived from an EMBL/GenBank/DDBJ whole genome shotgun (WGS) entry which is preliminary data.</text>
</comment>
<dbReference type="EC" id="3.4.21.107" evidence="5"/>
<dbReference type="SMART" id="SM00228">
    <property type="entry name" value="PDZ"/>
    <property type="match status" value="1"/>
</dbReference>
<dbReference type="PROSITE" id="PS50106">
    <property type="entry name" value="PDZ"/>
    <property type="match status" value="1"/>
</dbReference>
<proteinExistence type="inferred from homology"/>
<dbReference type="GO" id="GO:0006515">
    <property type="term" value="P:protein quality control for misfolded or incompletely synthesized proteins"/>
    <property type="evidence" value="ECO:0007669"/>
    <property type="project" value="TreeGrafter"/>
</dbReference>
<dbReference type="SUPFAM" id="SSF50156">
    <property type="entry name" value="PDZ domain-like"/>
    <property type="match status" value="1"/>
</dbReference>
<evidence type="ECO:0000259" key="4">
    <source>
        <dbReference type="PROSITE" id="PS50106"/>
    </source>
</evidence>